<evidence type="ECO:0000313" key="2">
    <source>
        <dbReference type="EMBL" id="PKB28745.1"/>
    </source>
</evidence>
<comment type="caution">
    <text evidence="2">The sequence shown here is derived from an EMBL/GenBank/DDBJ whole genome shotgun (WGS) entry which is preliminary data.</text>
</comment>
<name>A0AA44UKA8_PSEA5</name>
<dbReference type="Proteomes" id="UP000232453">
    <property type="component" value="Unassembled WGS sequence"/>
</dbReference>
<protein>
    <submittedName>
        <fullName evidence="2">Uncharacterized protein</fullName>
    </submittedName>
</protein>
<dbReference type="EMBL" id="PHUJ01000003">
    <property type="protein sequence ID" value="PKB28745.1"/>
    <property type="molecule type" value="Genomic_DNA"/>
</dbReference>
<reference evidence="2 3" key="1">
    <citation type="submission" date="2017-11" db="EMBL/GenBank/DDBJ databases">
        <title>Sequencing the genomes of 1000 actinobacteria strains.</title>
        <authorList>
            <person name="Klenk H.-P."/>
        </authorList>
    </citation>
    <scope>NUCLEOTIDE SEQUENCE [LARGE SCALE GENOMIC DNA]</scope>
    <source>
        <strain evidence="2 3">DSM 44104</strain>
    </source>
</reference>
<accession>A0AA44UKA8</accession>
<evidence type="ECO:0000313" key="3">
    <source>
        <dbReference type="Proteomes" id="UP000232453"/>
    </source>
</evidence>
<proteinExistence type="predicted"/>
<organism evidence="2 3">
    <name type="scientific">Pseudonocardia alni</name>
    <name type="common">Amycolata alni</name>
    <dbReference type="NCBI Taxonomy" id="33907"/>
    <lineage>
        <taxon>Bacteria</taxon>
        <taxon>Bacillati</taxon>
        <taxon>Actinomycetota</taxon>
        <taxon>Actinomycetes</taxon>
        <taxon>Pseudonocardiales</taxon>
        <taxon>Pseudonocardiaceae</taxon>
        <taxon>Pseudonocardia</taxon>
    </lineage>
</organism>
<dbReference type="AlphaFoldDB" id="A0AA44UKA8"/>
<feature type="region of interest" description="Disordered" evidence="1">
    <location>
        <begin position="1"/>
        <end position="22"/>
    </location>
</feature>
<gene>
    <name evidence="2" type="ORF">ATL51_0367</name>
</gene>
<sequence>MRLPTLRDDEPPTSASVRPRDLLDDSERLYDGDLVDAIGADPDPGEAHRRELLLQALAAYERLRLREAPDSDPGTVFAKWPACTLIATAWLARRAEDLTASLAAVLGGPATGWLAGWAHAWAMHPELRGHIHSPGLTAAVRASGAVGSVVAAPLLRLDLERGALVVAFPDERHGASVLVGGGECPRAGNGFLLARPSRIATCTDVLSGVHVVDVVDITDPLIIFDETGSRLPAGAALPAGEVWVLHLGTPTADAVDGTWQVLEHATPPVGWSRWWLARVSLAGAAAIRSAVDFGPPPGPWRPVQSTERADLLLGEPIEGLLGPDGEPVHGEPPRLRLPGGASQTWTVELLRDGAALPRRWTAFGGAVVSLADGSTGPLVGRFRVAASAPGHSPVRASVTLAQGVTLTTKRRLRLLRESGGLTSADVRLSAPAGVLVPSVVSLKSIEMRTSVTIRAADSTHRLDAVVELPHCALRRRVAGENGVWGVRPEAFTLDDLAHGACLDVQLPARLREALGHVPALVATDPAGGRDQLVRGARVADGVYRYRLAELLDSVRSDGSLALSLVLGDGFTAQVARIRGSAVAEAVLRRGDELRLVDRDPAPELVVRVTSPLTPWLRPWEVTVAPGESAVPLGPGYVHGGLLDVRVGAPHLASRTDRSFRIGDPNRVPTALSGVEFQAAAYLAGQAPPPTGIAAYRLLWAAADAGGPATDAGSRALVTQECAAVLGERPYAALVAGARTAMPAHRTVPILVRSGLAAHRFARVDRPETITLLWESSPLLSLLLTSPLLPYRSGAVDWSPAELSTEEALLLDAAERYASPAGLDILTGERRWDGPVPPQPLLDVTDAPSPAATTALTGLDELRAFAHASAFGELFSVLTHVRAPGASSPREVSLGFAIVARLAAHGDPDAAEAEPGLRVAWLAVVAADPGTAASDLALAEYLVSHWHAHRA</sequence>
<evidence type="ECO:0000256" key="1">
    <source>
        <dbReference type="SAM" id="MobiDB-lite"/>
    </source>
</evidence>
<feature type="compositionally biased region" description="Basic and acidic residues" evidence="1">
    <location>
        <begin position="1"/>
        <end position="10"/>
    </location>
</feature>